<organism evidence="2 3">
    <name type="scientific">Zizania palustris</name>
    <name type="common">Northern wild rice</name>
    <dbReference type="NCBI Taxonomy" id="103762"/>
    <lineage>
        <taxon>Eukaryota</taxon>
        <taxon>Viridiplantae</taxon>
        <taxon>Streptophyta</taxon>
        <taxon>Embryophyta</taxon>
        <taxon>Tracheophyta</taxon>
        <taxon>Spermatophyta</taxon>
        <taxon>Magnoliopsida</taxon>
        <taxon>Liliopsida</taxon>
        <taxon>Poales</taxon>
        <taxon>Poaceae</taxon>
        <taxon>BOP clade</taxon>
        <taxon>Oryzoideae</taxon>
        <taxon>Oryzeae</taxon>
        <taxon>Zizaniinae</taxon>
        <taxon>Zizania</taxon>
    </lineage>
</organism>
<feature type="region of interest" description="Disordered" evidence="1">
    <location>
        <begin position="1"/>
        <end position="22"/>
    </location>
</feature>
<evidence type="ECO:0000313" key="2">
    <source>
        <dbReference type="EMBL" id="KAG8044164.1"/>
    </source>
</evidence>
<gene>
    <name evidence="2" type="ORF">GUJ93_ZPchr0042g33748</name>
</gene>
<evidence type="ECO:0000313" key="3">
    <source>
        <dbReference type="Proteomes" id="UP000729402"/>
    </source>
</evidence>
<keyword evidence="3" id="KW-1185">Reference proteome</keyword>
<dbReference type="EMBL" id="JAAALK010000867">
    <property type="protein sequence ID" value="KAG8044164.1"/>
    <property type="molecule type" value="Genomic_DNA"/>
</dbReference>
<comment type="caution">
    <text evidence="2">The sequence shown here is derived from an EMBL/GenBank/DDBJ whole genome shotgun (WGS) entry which is preliminary data.</text>
</comment>
<accession>A0A8J5VFS9</accession>
<sequence>MDNNRDVFASHDAGDEEDFGPFNSPMAPSSLLPIATWCTLTSTPRPMASSKYFPTKNSSRQMMLEKTMAYLLVHLEEVMAEAV</sequence>
<reference evidence="2" key="2">
    <citation type="submission" date="2021-02" db="EMBL/GenBank/DDBJ databases">
        <authorList>
            <person name="Kimball J.A."/>
            <person name="Haas M.W."/>
            <person name="Macchietto M."/>
            <person name="Kono T."/>
            <person name="Duquette J."/>
            <person name="Shao M."/>
        </authorList>
    </citation>
    <scope>NUCLEOTIDE SEQUENCE</scope>
    <source>
        <tissue evidence="2">Fresh leaf tissue</tissue>
    </source>
</reference>
<proteinExistence type="predicted"/>
<feature type="compositionally biased region" description="Basic and acidic residues" evidence="1">
    <location>
        <begin position="1"/>
        <end position="13"/>
    </location>
</feature>
<reference evidence="2" key="1">
    <citation type="journal article" date="2021" name="bioRxiv">
        <title>Whole Genome Assembly and Annotation of Northern Wild Rice, Zizania palustris L., Supports a Whole Genome Duplication in the Zizania Genus.</title>
        <authorList>
            <person name="Haas M."/>
            <person name="Kono T."/>
            <person name="Macchietto M."/>
            <person name="Millas R."/>
            <person name="McGilp L."/>
            <person name="Shao M."/>
            <person name="Duquette J."/>
            <person name="Hirsch C.N."/>
            <person name="Kimball J."/>
        </authorList>
    </citation>
    <scope>NUCLEOTIDE SEQUENCE</scope>
    <source>
        <tissue evidence="2">Fresh leaf tissue</tissue>
    </source>
</reference>
<name>A0A8J5VFS9_ZIZPA</name>
<evidence type="ECO:0000256" key="1">
    <source>
        <dbReference type="SAM" id="MobiDB-lite"/>
    </source>
</evidence>
<protein>
    <submittedName>
        <fullName evidence="2">Uncharacterized protein</fullName>
    </submittedName>
</protein>
<dbReference type="AlphaFoldDB" id="A0A8J5VFS9"/>
<dbReference type="Proteomes" id="UP000729402">
    <property type="component" value="Unassembled WGS sequence"/>
</dbReference>